<accession>A0A9D3YKN3</accession>
<gene>
    <name evidence="2" type="ORF">DPMN_077548</name>
</gene>
<dbReference type="Proteomes" id="UP000828390">
    <property type="component" value="Unassembled WGS sequence"/>
</dbReference>
<dbReference type="EMBL" id="JAIWYP010000015">
    <property type="protein sequence ID" value="KAH3702524.1"/>
    <property type="molecule type" value="Genomic_DNA"/>
</dbReference>
<dbReference type="PANTHER" id="PTHR46534">
    <property type="entry name" value="IGGFC_BINDING DOMAIN-CONTAINING PROTEIN"/>
    <property type="match status" value="1"/>
</dbReference>
<evidence type="ECO:0000259" key="1">
    <source>
        <dbReference type="Pfam" id="PF17517"/>
    </source>
</evidence>
<dbReference type="PANTHER" id="PTHR46534:SF1">
    <property type="entry name" value="IGGFC-BINDING PROTEIN N-TERMINAL DOMAIN-CONTAINING PROTEIN"/>
    <property type="match status" value="1"/>
</dbReference>
<organism evidence="2 3">
    <name type="scientific">Dreissena polymorpha</name>
    <name type="common">Zebra mussel</name>
    <name type="synonym">Mytilus polymorpha</name>
    <dbReference type="NCBI Taxonomy" id="45954"/>
    <lineage>
        <taxon>Eukaryota</taxon>
        <taxon>Metazoa</taxon>
        <taxon>Spiralia</taxon>
        <taxon>Lophotrochozoa</taxon>
        <taxon>Mollusca</taxon>
        <taxon>Bivalvia</taxon>
        <taxon>Autobranchia</taxon>
        <taxon>Heteroconchia</taxon>
        <taxon>Euheterodonta</taxon>
        <taxon>Imparidentia</taxon>
        <taxon>Neoheterodontei</taxon>
        <taxon>Myida</taxon>
        <taxon>Dreissenoidea</taxon>
        <taxon>Dreissenidae</taxon>
        <taxon>Dreissena</taxon>
    </lineage>
</organism>
<dbReference type="AlphaFoldDB" id="A0A9D3YKN3"/>
<name>A0A9D3YKN3_DREPO</name>
<reference evidence="2" key="2">
    <citation type="submission" date="2020-11" db="EMBL/GenBank/DDBJ databases">
        <authorList>
            <person name="McCartney M.A."/>
            <person name="Auch B."/>
            <person name="Kono T."/>
            <person name="Mallez S."/>
            <person name="Becker A."/>
            <person name="Gohl D.M."/>
            <person name="Silverstein K.A.T."/>
            <person name="Koren S."/>
            <person name="Bechman K.B."/>
            <person name="Herman A."/>
            <person name="Abrahante J.E."/>
            <person name="Garbe J."/>
        </authorList>
    </citation>
    <scope>NUCLEOTIDE SEQUENCE</scope>
    <source>
        <strain evidence="2">Duluth1</strain>
        <tissue evidence="2">Whole animal</tissue>
    </source>
</reference>
<keyword evidence="3" id="KW-1185">Reference proteome</keyword>
<comment type="caution">
    <text evidence="2">The sequence shown here is derived from an EMBL/GenBank/DDBJ whole genome shotgun (WGS) entry which is preliminary data.</text>
</comment>
<feature type="domain" description="IgGFc-binding protein N-terminal" evidence="1">
    <location>
        <begin position="146"/>
        <end position="373"/>
    </location>
</feature>
<proteinExistence type="predicted"/>
<reference evidence="2" key="1">
    <citation type="journal article" date="2019" name="bioRxiv">
        <title>The Genome of the Zebra Mussel, Dreissena polymorpha: A Resource for Invasive Species Research.</title>
        <authorList>
            <person name="McCartney M.A."/>
            <person name="Auch B."/>
            <person name="Kono T."/>
            <person name="Mallez S."/>
            <person name="Zhang Y."/>
            <person name="Obille A."/>
            <person name="Becker A."/>
            <person name="Abrahante J.E."/>
            <person name="Garbe J."/>
            <person name="Badalamenti J.P."/>
            <person name="Herman A."/>
            <person name="Mangelson H."/>
            <person name="Liachko I."/>
            <person name="Sullivan S."/>
            <person name="Sone E.D."/>
            <person name="Koren S."/>
            <person name="Silverstein K.A.T."/>
            <person name="Beckman K.B."/>
            <person name="Gohl D.M."/>
        </authorList>
    </citation>
    <scope>NUCLEOTIDE SEQUENCE</scope>
    <source>
        <strain evidence="2">Duluth1</strain>
        <tissue evidence="2">Whole animal</tissue>
    </source>
</reference>
<protein>
    <recommendedName>
        <fullName evidence="1">IgGFc-binding protein N-terminal domain-containing protein</fullName>
    </recommendedName>
</protein>
<evidence type="ECO:0000313" key="3">
    <source>
        <dbReference type="Proteomes" id="UP000828390"/>
    </source>
</evidence>
<evidence type="ECO:0000313" key="2">
    <source>
        <dbReference type="EMBL" id="KAH3702524.1"/>
    </source>
</evidence>
<sequence>MVCSAAAALVQVGNAIETNYMVPLMGRRDNDSVTSSGEVKYTFVVTNTGEESINVRIVGLNNITWMSEDITPQINVSKGESKVHTFEDDSRSVRGSVYSNQTVMVRSDGYFQLQVFVNDRGYKEGFLGIPQSYLNNGPVEPFNASEYVTSTFCANGGYCQFAVSAFVNDTTVSIKFPHSVPFNITLCKQKTFINSVDDPVITMGAFDTIQFESTYDLSGVHIYSFQPIAVFVGSRNLTSRFAHTIEQLVPSSYWGKEFVVRSNAVSGYGDIVKLTSSWNRVKVSMTGFAPFVISNRTEVVARRIDKGTLTHIKASHEIQVMKVTGASYTRGYATNVSLTYVPPLEAFANVTKGKCYDGATTKLHIISTQTRSELPPLPVINTTLVPFTSVYEHVYEILQGVYNVTMPSPEYMTGILQCDTAHMPLVMRNNQKALLSPLVQTEVIVEVFERACREGFHGESVYNETTRNISAHVLDLNATTMDDDIMMLRAKVCGEGSLVFHTSSKSVHLLFSKFRMVIFECTSDHCTKPESTASWFNKKAGQCGDDMLMYWFRLINDSHLCYGEGVMPDKDDMCNDASLKSKLYNLTGSPTKILMSGLTASAIFNYGKVHVILLEVGSI</sequence>
<dbReference type="Pfam" id="PF17517">
    <property type="entry name" value="IgGFc_binding"/>
    <property type="match status" value="1"/>
</dbReference>
<dbReference type="InterPro" id="IPR035234">
    <property type="entry name" value="IgGFc-bd_N"/>
</dbReference>